<dbReference type="KEGG" id="lbk:LVISKB_1866"/>
<evidence type="ECO:0000313" key="5">
    <source>
        <dbReference type="Proteomes" id="UP000012042"/>
    </source>
</evidence>
<dbReference type="InterPro" id="IPR036505">
    <property type="entry name" value="Amidase/PGRP_sf"/>
</dbReference>
<evidence type="ECO:0000256" key="1">
    <source>
        <dbReference type="SAM" id="MobiDB-lite"/>
    </source>
</evidence>
<feature type="signal peptide" evidence="2">
    <location>
        <begin position="1"/>
        <end position="31"/>
    </location>
</feature>
<feature type="domain" description="N-acetylmuramoyl-L-alanine amidase" evidence="3">
    <location>
        <begin position="58"/>
        <end position="197"/>
    </location>
</feature>
<sequence>MNMHKIVLTTLATLGAAGIFGLSTSTTTASAATSKVNSYISSKNITPAKITKSIWNGFPKYKYRHGKGKPEGVVVHETANPSSTIYNEIAYMKNNYQNAFVHSFVDGSRIINIANTDYLAWGVGSPGNSRFVQFEQVEVHSKSAFAHEVANAAWYTAYLLKEYNLKPNDAAYDGKGTVWSHGSVASHLGGSTHTDPVGYYSATGKKYFGQGYTMAMFYQMVKKYYNGFSTSHTKLVNATYTSVNKQAKLSSKYKSYYLYNHVKGSNKNATKQSWSKISPKVGKTYYIDMTAKKSTGSMWYRIRPSKNSTKRYWVYSGNLTSIKDVATLVNATYTSVNKQAKLSSKYKSYYLYNHVKGSNKNATKQSWSKISPKVGKTYYIDMTAKKSTGSMWYRIRPSKSSTKRYWVYSGNLTSIKDVATTTATATSASVESSSAASSSVTSSSSSN</sequence>
<dbReference type="InterPro" id="IPR002502">
    <property type="entry name" value="Amidase_domain"/>
</dbReference>
<evidence type="ECO:0000259" key="3">
    <source>
        <dbReference type="SMART" id="SM00644"/>
    </source>
</evidence>
<feature type="region of interest" description="Disordered" evidence="1">
    <location>
        <begin position="425"/>
        <end position="447"/>
    </location>
</feature>
<dbReference type="Pfam" id="PF01510">
    <property type="entry name" value="Amidase_2"/>
    <property type="match status" value="1"/>
</dbReference>
<proteinExistence type="predicted"/>
<dbReference type="GO" id="GO:0008745">
    <property type="term" value="F:N-acetylmuramoyl-L-alanine amidase activity"/>
    <property type="evidence" value="ECO:0007669"/>
    <property type="project" value="InterPro"/>
</dbReference>
<dbReference type="SMART" id="SM00644">
    <property type="entry name" value="Ami_2"/>
    <property type="match status" value="1"/>
</dbReference>
<dbReference type="GO" id="GO:0009253">
    <property type="term" value="P:peptidoglycan catabolic process"/>
    <property type="evidence" value="ECO:0007669"/>
    <property type="project" value="InterPro"/>
</dbReference>
<dbReference type="CDD" id="cd06583">
    <property type="entry name" value="PGRP"/>
    <property type="match status" value="1"/>
</dbReference>
<evidence type="ECO:0000313" key="4">
    <source>
        <dbReference type="EMBL" id="BAN07501.1"/>
    </source>
</evidence>
<keyword evidence="2" id="KW-0732">Signal</keyword>
<protein>
    <submittedName>
        <fullName evidence="4">Bifunctional autolysin</fullName>
    </submittedName>
</protein>
<name>M5B1B0_LEVBR</name>
<evidence type="ECO:0000256" key="2">
    <source>
        <dbReference type="SAM" id="SignalP"/>
    </source>
</evidence>
<dbReference type="Proteomes" id="UP000012042">
    <property type="component" value="Chromosome"/>
</dbReference>
<dbReference type="PATRIC" id="fig|1001583.3.peg.1855"/>
<dbReference type="HOGENOM" id="CLU_049589_0_0_9"/>
<dbReference type="AlphaFoldDB" id="M5B1B0"/>
<dbReference type="EMBL" id="AP012167">
    <property type="protein sequence ID" value="BAN07501.1"/>
    <property type="molecule type" value="Genomic_DNA"/>
</dbReference>
<accession>M5B1B0</accession>
<reference evidence="4 5" key="1">
    <citation type="journal article" date="2013" name="PLoS ONE">
        <title>Genomic Analysis by Deep Sequencing of the Probiotic Lactobacillus brevis KB290 Harboring Nine Plasmids Reveals Genomic Stability.</title>
        <authorList>
            <person name="Fukao M."/>
            <person name="Oshima K."/>
            <person name="Morita H."/>
            <person name="Toh H."/>
            <person name="Suda W."/>
            <person name="Kim S.W."/>
            <person name="Suzuki S."/>
            <person name="Yakabe T."/>
            <person name="Hattori M."/>
            <person name="Yajima N."/>
        </authorList>
    </citation>
    <scope>NUCLEOTIDE SEQUENCE [LARGE SCALE GENOMIC DNA]</scope>
    <source>
        <strain evidence="4 5">KB290</strain>
    </source>
</reference>
<feature type="chain" id="PRO_5004063055" evidence="2">
    <location>
        <begin position="32"/>
        <end position="447"/>
    </location>
</feature>
<dbReference type="Gene3D" id="3.40.80.10">
    <property type="entry name" value="Peptidoglycan recognition protein-like"/>
    <property type="match status" value="1"/>
</dbReference>
<organism evidence="4 5">
    <name type="scientific">Levilactobacillus brevis KB290</name>
    <dbReference type="NCBI Taxonomy" id="1001583"/>
    <lineage>
        <taxon>Bacteria</taxon>
        <taxon>Bacillati</taxon>
        <taxon>Bacillota</taxon>
        <taxon>Bacilli</taxon>
        <taxon>Lactobacillales</taxon>
        <taxon>Lactobacillaceae</taxon>
        <taxon>Levilactobacillus</taxon>
    </lineage>
</organism>
<gene>
    <name evidence="4" type="ORF">LVISKB_1866</name>
</gene>
<dbReference type="SUPFAM" id="SSF55846">
    <property type="entry name" value="N-acetylmuramoyl-L-alanine amidase-like"/>
    <property type="match status" value="1"/>
</dbReference>